<dbReference type="Gene3D" id="3.30.565.10">
    <property type="entry name" value="Histidine kinase-like ATPase, C-terminal domain"/>
    <property type="match status" value="1"/>
</dbReference>
<evidence type="ECO:0000256" key="1">
    <source>
        <dbReference type="ARBA" id="ARBA00000085"/>
    </source>
</evidence>
<evidence type="ECO:0000256" key="2">
    <source>
        <dbReference type="ARBA" id="ARBA00012438"/>
    </source>
</evidence>
<dbReference type="Gene3D" id="1.10.287.130">
    <property type="match status" value="1"/>
</dbReference>
<dbReference type="CDD" id="cd00082">
    <property type="entry name" value="HisKA"/>
    <property type="match status" value="1"/>
</dbReference>
<comment type="caution">
    <text evidence="8">The sequence shown here is derived from an EMBL/GenBank/DDBJ whole genome shotgun (WGS) entry which is preliminary data.</text>
</comment>
<dbReference type="SMART" id="SM00388">
    <property type="entry name" value="HisKA"/>
    <property type="match status" value="1"/>
</dbReference>
<dbReference type="PROSITE" id="PS50109">
    <property type="entry name" value="HIS_KIN"/>
    <property type="match status" value="1"/>
</dbReference>
<reference evidence="8 9" key="1">
    <citation type="submission" date="2024-09" db="EMBL/GenBank/DDBJ databases">
        <title>Floridaenema gen nov. (Aerosakkonemataceae, Aerosakkonematales ord. nov., Cyanobacteria) from benthic tropical and subtropical fresh waters, with the description of four new species.</title>
        <authorList>
            <person name="Moretto J.A."/>
            <person name="Berthold D.E."/>
            <person name="Lefler F.W."/>
            <person name="Huang I.-S."/>
            <person name="Laughinghouse H. IV."/>
        </authorList>
    </citation>
    <scope>NUCLEOTIDE SEQUENCE [LARGE SCALE GENOMIC DNA]</scope>
    <source>
        <strain evidence="8 9">BLCC-F46</strain>
    </source>
</reference>
<evidence type="ECO:0000256" key="4">
    <source>
        <dbReference type="ARBA" id="ARBA00022679"/>
    </source>
</evidence>
<dbReference type="InterPro" id="IPR004358">
    <property type="entry name" value="Sig_transdc_His_kin-like_C"/>
</dbReference>
<dbReference type="InterPro" id="IPR003661">
    <property type="entry name" value="HisK_dim/P_dom"/>
</dbReference>
<dbReference type="Pfam" id="PF00512">
    <property type="entry name" value="HisKA"/>
    <property type="match status" value="1"/>
</dbReference>
<comment type="catalytic activity">
    <reaction evidence="1">
        <text>ATP + protein L-histidine = ADP + protein N-phospho-L-histidine.</text>
        <dbReference type="EC" id="2.7.13.3"/>
    </reaction>
</comment>
<organism evidence="8 9">
    <name type="scientific">Floridaenema aerugineum BLCC-F46</name>
    <dbReference type="NCBI Taxonomy" id="3153654"/>
    <lineage>
        <taxon>Bacteria</taxon>
        <taxon>Bacillati</taxon>
        <taxon>Cyanobacteriota</taxon>
        <taxon>Cyanophyceae</taxon>
        <taxon>Oscillatoriophycideae</taxon>
        <taxon>Aerosakkonematales</taxon>
        <taxon>Aerosakkonemataceae</taxon>
        <taxon>Floridanema</taxon>
        <taxon>Floridanema aerugineum</taxon>
    </lineage>
</organism>
<dbReference type="InterPro" id="IPR003594">
    <property type="entry name" value="HATPase_dom"/>
</dbReference>
<dbReference type="InterPro" id="IPR036097">
    <property type="entry name" value="HisK_dim/P_sf"/>
</dbReference>
<dbReference type="PRINTS" id="PR00344">
    <property type="entry name" value="BCTRLSENSOR"/>
</dbReference>
<evidence type="ECO:0000256" key="5">
    <source>
        <dbReference type="ARBA" id="ARBA00022777"/>
    </source>
</evidence>
<evidence type="ECO:0000313" key="9">
    <source>
        <dbReference type="Proteomes" id="UP001576774"/>
    </source>
</evidence>
<sequence length="395" mass="44323">MFDASEILTDQIDTILERWEAAVRQDSRIESSADLSETALKDSMPVLLNGMVKALAHQGSESYEIVASASLEHGSARANEGYNAAEIAWEYQILRRIIFSVLEPQLLPGSPEEILRTIRTLDAVIDEAISQCYTSYVQQRVKELEQVRSQLILTNQELTRLLRTSKDSLSYMAHELKTPLTSIIGYSDLFLRQQKQAVDVHLTVPNLRNIERVLQSGRLLLRLINDALELSSSEAGKIQLNLACIDVKQVIKDVVATIEPLAQAKNLELKIECDRAPNKVTTDIFRLQQILTNLLSNAIRYTDRGFIQLECLSHDDRQWSIIISDTGIGIPQKDLTRIFEPFMRASSNLHRRDEQSTGLGLAIVARLIKLLQGEIKVVSELGVGSTFTITFPGEI</sequence>
<dbReference type="SUPFAM" id="SSF47384">
    <property type="entry name" value="Homodimeric domain of signal transducing histidine kinase"/>
    <property type="match status" value="1"/>
</dbReference>
<keyword evidence="9" id="KW-1185">Reference proteome</keyword>
<dbReference type="Pfam" id="PF02518">
    <property type="entry name" value="HATPase_c"/>
    <property type="match status" value="1"/>
</dbReference>
<gene>
    <name evidence="8" type="ORF">ACE1CC_01120</name>
</gene>
<dbReference type="SMART" id="SM00387">
    <property type="entry name" value="HATPase_c"/>
    <property type="match status" value="1"/>
</dbReference>
<dbReference type="InterPro" id="IPR005467">
    <property type="entry name" value="His_kinase_dom"/>
</dbReference>
<dbReference type="PANTHER" id="PTHR43047">
    <property type="entry name" value="TWO-COMPONENT HISTIDINE PROTEIN KINASE"/>
    <property type="match status" value="1"/>
</dbReference>
<proteinExistence type="predicted"/>
<evidence type="ECO:0000259" key="7">
    <source>
        <dbReference type="PROSITE" id="PS50109"/>
    </source>
</evidence>
<dbReference type="InterPro" id="IPR036890">
    <property type="entry name" value="HATPase_C_sf"/>
</dbReference>
<dbReference type="Proteomes" id="UP001576774">
    <property type="component" value="Unassembled WGS sequence"/>
</dbReference>
<evidence type="ECO:0000256" key="6">
    <source>
        <dbReference type="ARBA" id="ARBA00023012"/>
    </source>
</evidence>
<evidence type="ECO:0000256" key="3">
    <source>
        <dbReference type="ARBA" id="ARBA00022553"/>
    </source>
</evidence>
<dbReference type="Pfam" id="PF14361">
    <property type="entry name" value="RsbRD_N"/>
    <property type="match status" value="1"/>
</dbReference>
<keyword evidence="5 8" id="KW-0418">Kinase</keyword>
<dbReference type="RefSeq" id="WP_413268637.1">
    <property type="nucleotide sequence ID" value="NZ_JBHFNQ010000013.1"/>
</dbReference>
<accession>A0ABV4WZ34</accession>
<keyword evidence="6" id="KW-0902">Two-component regulatory system</keyword>
<dbReference type="InterPro" id="IPR025751">
    <property type="entry name" value="RsbRD_N_dom"/>
</dbReference>
<name>A0ABV4WZ34_9CYAN</name>
<dbReference type="EC" id="2.7.13.3" evidence="2"/>
<evidence type="ECO:0000313" key="8">
    <source>
        <dbReference type="EMBL" id="MFB2875472.1"/>
    </source>
</evidence>
<feature type="domain" description="Histidine kinase" evidence="7">
    <location>
        <begin position="171"/>
        <end position="395"/>
    </location>
</feature>
<dbReference type="PANTHER" id="PTHR43047:SF63">
    <property type="entry name" value="HISTIDINE KINASE"/>
    <property type="match status" value="1"/>
</dbReference>
<dbReference type="EMBL" id="JBHFNQ010000013">
    <property type="protein sequence ID" value="MFB2875472.1"/>
    <property type="molecule type" value="Genomic_DNA"/>
</dbReference>
<keyword evidence="4" id="KW-0808">Transferase</keyword>
<dbReference type="GO" id="GO:0016301">
    <property type="term" value="F:kinase activity"/>
    <property type="evidence" value="ECO:0007669"/>
    <property type="project" value="UniProtKB-KW"/>
</dbReference>
<dbReference type="SUPFAM" id="SSF55874">
    <property type="entry name" value="ATPase domain of HSP90 chaperone/DNA topoisomerase II/histidine kinase"/>
    <property type="match status" value="1"/>
</dbReference>
<keyword evidence="3" id="KW-0597">Phosphoprotein</keyword>
<dbReference type="CDD" id="cd16922">
    <property type="entry name" value="HATPase_EvgS-ArcB-TorS-like"/>
    <property type="match status" value="1"/>
</dbReference>
<protein>
    <recommendedName>
        <fullName evidence="2">histidine kinase</fullName>
        <ecNumber evidence="2">2.7.13.3</ecNumber>
    </recommendedName>
</protein>